<dbReference type="FunFam" id="1.20.1250.20:FF:000003">
    <property type="entry name" value="Solute carrier family 17 member 3"/>
    <property type="match status" value="1"/>
</dbReference>
<organism evidence="10 11">
    <name type="scientific">Cairina moschata</name>
    <name type="common">Muscovy duck</name>
    <dbReference type="NCBI Taxonomy" id="8855"/>
    <lineage>
        <taxon>Eukaryota</taxon>
        <taxon>Metazoa</taxon>
        <taxon>Chordata</taxon>
        <taxon>Craniata</taxon>
        <taxon>Vertebrata</taxon>
        <taxon>Euteleostomi</taxon>
        <taxon>Archelosauria</taxon>
        <taxon>Archosauria</taxon>
        <taxon>Dinosauria</taxon>
        <taxon>Saurischia</taxon>
        <taxon>Theropoda</taxon>
        <taxon>Coelurosauria</taxon>
        <taxon>Aves</taxon>
        <taxon>Neognathae</taxon>
        <taxon>Galloanserae</taxon>
        <taxon>Anseriformes</taxon>
        <taxon>Anatidae</taxon>
        <taxon>Anatinae</taxon>
        <taxon>Cairina</taxon>
    </lineage>
</organism>
<dbReference type="Pfam" id="PF07690">
    <property type="entry name" value="MFS_1"/>
    <property type="match status" value="1"/>
</dbReference>
<dbReference type="InterPro" id="IPR011701">
    <property type="entry name" value="MFS"/>
</dbReference>
<evidence type="ECO:0000256" key="3">
    <source>
        <dbReference type="ARBA" id="ARBA00022692"/>
    </source>
</evidence>
<reference evidence="10" key="3">
    <citation type="submission" date="2025-09" db="UniProtKB">
        <authorList>
            <consortium name="Ensembl"/>
        </authorList>
    </citation>
    <scope>IDENTIFICATION</scope>
</reference>
<reference evidence="10" key="2">
    <citation type="submission" date="2025-08" db="UniProtKB">
        <authorList>
            <consortium name="Ensembl"/>
        </authorList>
    </citation>
    <scope>IDENTIFICATION</scope>
</reference>
<keyword evidence="11" id="KW-1185">Reference proteome</keyword>
<dbReference type="PROSITE" id="PS50850">
    <property type="entry name" value="MFS"/>
    <property type="match status" value="1"/>
</dbReference>
<protein>
    <submittedName>
        <fullName evidence="10">Solute carrier family 17 member 4</fullName>
    </submittedName>
</protein>
<dbReference type="Ensembl" id="ENSCMMT00000028346.1">
    <property type="protein sequence ID" value="ENSCMMP00000025916.1"/>
    <property type="gene ID" value="ENSCMMG00000015999.1"/>
</dbReference>
<keyword evidence="6 8" id="KW-0472">Membrane</keyword>
<evidence type="ECO:0000256" key="1">
    <source>
        <dbReference type="ARBA" id="ARBA00004141"/>
    </source>
</evidence>
<evidence type="ECO:0000256" key="4">
    <source>
        <dbReference type="ARBA" id="ARBA00022847"/>
    </source>
</evidence>
<evidence type="ECO:0000256" key="5">
    <source>
        <dbReference type="ARBA" id="ARBA00022989"/>
    </source>
</evidence>
<proteinExistence type="predicted"/>
<keyword evidence="3 8" id="KW-0812">Transmembrane</keyword>
<feature type="compositionally biased region" description="Gly residues" evidence="7">
    <location>
        <begin position="471"/>
        <end position="489"/>
    </location>
</feature>
<feature type="transmembrane region" description="Helical" evidence="8">
    <location>
        <begin position="394"/>
        <end position="417"/>
    </location>
</feature>
<feature type="transmembrane region" description="Helical" evidence="8">
    <location>
        <begin position="259"/>
        <end position="279"/>
    </location>
</feature>
<feature type="region of interest" description="Disordered" evidence="7">
    <location>
        <begin position="453"/>
        <end position="489"/>
    </location>
</feature>
<dbReference type="PANTHER" id="PTHR11662">
    <property type="entry name" value="SOLUTE CARRIER FAMILY 17"/>
    <property type="match status" value="1"/>
</dbReference>
<evidence type="ECO:0000313" key="11">
    <source>
        <dbReference type="Proteomes" id="UP000694556"/>
    </source>
</evidence>
<name>A0A8C3CV74_CAIMO</name>
<keyword evidence="5 8" id="KW-1133">Transmembrane helix</keyword>
<dbReference type="Gene3D" id="1.20.1250.20">
    <property type="entry name" value="MFS general substrate transporter like domains"/>
    <property type="match status" value="2"/>
</dbReference>
<dbReference type="AlphaFoldDB" id="A0A8C3CV74"/>
<evidence type="ECO:0000313" key="10">
    <source>
        <dbReference type="Ensembl" id="ENSCMMP00000025916.1"/>
    </source>
</evidence>
<dbReference type="GO" id="GO:0016324">
    <property type="term" value="C:apical plasma membrane"/>
    <property type="evidence" value="ECO:0007669"/>
    <property type="project" value="TreeGrafter"/>
</dbReference>
<comment type="subcellular location">
    <subcellularLocation>
        <location evidence="1">Membrane</location>
        <topology evidence="1">Multi-pass membrane protein</topology>
    </subcellularLocation>
</comment>
<dbReference type="SUPFAM" id="SSF103473">
    <property type="entry name" value="MFS general substrate transporter"/>
    <property type="match status" value="1"/>
</dbReference>
<evidence type="ECO:0000256" key="6">
    <source>
        <dbReference type="ARBA" id="ARBA00023136"/>
    </source>
</evidence>
<sequence length="489" mass="51230">MLRGLQQLSPARERCCHGSARPGGPGAAPEPCPPTHAVPQHHGRGRAAQARAQAQAQAQPQQQRHRHTERRHLEWSRDAPGAGQRAAALLRPHPARAASCGARCGFPRGAAGAAGLGAGQWRRWSAPGAAPRAPSLHTPRSPLQGVIFPAQYTLWAKWAPPLERSWLMNVADAGCTFGTFSALLVAGFICQSLGWPLVFYIFGGVGCAWCLCWFLLVYEDPASHPWISAGEREYIVASLAHQGSSHGLSLPLGAMAKSLPLWAIAIACFCTDWLFYMLLTSMPTFMSSVLHFDLSENGLLSSLPYIGNGLGHILAGLLADFLLARRVLGTAAVRKLFSALGMLLPSIFLVAVPYIGCSSTAAVILLTLALTIISMTGAGININHIDIAPRYAGFLLGVTNTLGIISGIIAPTAVGLLVSQDPRAGWRNAFVVAAALNAFGLIFYAAFGSASPQPWAGGEPPEPAGPPAAGLPGGPERGLGGGGGTRRGG</sequence>
<feature type="transmembrane region" description="Helical" evidence="8">
    <location>
        <begin position="429"/>
        <end position="447"/>
    </location>
</feature>
<feature type="compositionally biased region" description="Low complexity" evidence="7">
    <location>
        <begin position="46"/>
        <end position="62"/>
    </location>
</feature>
<feature type="transmembrane region" description="Helical" evidence="8">
    <location>
        <begin position="361"/>
        <end position="382"/>
    </location>
</feature>
<feature type="region of interest" description="Disordered" evidence="7">
    <location>
        <begin position="1"/>
        <end position="82"/>
    </location>
</feature>
<keyword evidence="2" id="KW-0813">Transport</keyword>
<feature type="transmembrane region" description="Helical" evidence="8">
    <location>
        <begin position="195"/>
        <end position="218"/>
    </location>
</feature>
<feature type="transmembrane region" description="Helical" evidence="8">
    <location>
        <begin position="336"/>
        <end position="355"/>
    </location>
</feature>
<feature type="transmembrane region" description="Helical" evidence="8">
    <location>
        <begin position="299"/>
        <end position="324"/>
    </location>
</feature>
<reference evidence="10" key="1">
    <citation type="submission" date="2018-09" db="EMBL/GenBank/DDBJ databases">
        <title>Common duck and Muscovy duck high density SNP chip.</title>
        <authorList>
            <person name="Vignal A."/>
            <person name="Thebault N."/>
            <person name="Warren W.C."/>
        </authorList>
    </citation>
    <scope>NUCLEOTIDE SEQUENCE [LARGE SCALE GENOMIC DNA]</scope>
</reference>
<dbReference type="GO" id="GO:0015293">
    <property type="term" value="F:symporter activity"/>
    <property type="evidence" value="ECO:0007669"/>
    <property type="project" value="UniProtKB-KW"/>
</dbReference>
<evidence type="ECO:0000256" key="8">
    <source>
        <dbReference type="SAM" id="Phobius"/>
    </source>
</evidence>
<dbReference type="Proteomes" id="UP000694556">
    <property type="component" value="Chromosome 24"/>
</dbReference>
<dbReference type="InterPro" id="IPR036259">
    <property type="entry name" value="MFS_trans_sf"/>
</dbReference>
<dbReference type="InterPro" id="IPR020846">
    <property type="entry name" value="MFS_dom"/>
</dbReference>
<evidence type="ECO:0000256" key="2">
    <source>
        <dbReference type="ARBA" id="ARBA00022448"/>
    </source>
</evidence>
<feature type="domain" description="Major facilitator superfamily (MFS) profile" evidence="9">
    <location>
        <begin position="260"/>
        <end position="489"/>
    </location>
</feature>
<evidence type="ECO:0000259" key="9">
    <source>
        <dbReference type="PROSITE" id="PS50850"/>
    </source>
</evidence>
<dbReference type="InterPro" id="IPR050382">
    <property type="entry name" value="MFS_Na/Anion_cotransporter"/>
</dbReference>
<keyword evidence="4" id="KW-0769">Symport</keyword>
<dbReference type="PANTHER" id="PTHR11662:SF284">
    <property type="entry name" value="SMALL INTESTINE URATE EXPORTER-RELATED"/>
    <property type="match status" value="1"/>
</dbReference>
<evidence type="ECO:0000256" key="7">
    <source>
        <dbReference type="SAM" id="MobiDB-lite"/>
    </source>
</evidence>
<accession>A0A8C3CV74</accession>
<dbReference type="FunFam" id="1.20.1250.20:FF:001045">
    <property type="entry name" value="Solute carrier family 17 (sodium phosphate), member 3"/>
    <property type="match status" value="1"/>
</dbReference>
<dbReference type="GO" id="GO:0006820">
    <property type="term" value="P:monoatomic anion transport"/>
    <property type="evidence" value="ECO:0007669"/>
    <property type="project" value="TreeGrafter"/>
</dbReference>